<feature type="compositionally biased region" description="Acidic residues" evidence="4">
    <location>
        <begin position="419"/>
        <end position="432"/>
    </location>
</feature>
<sequence>MVTINLLNPGLQLTRTLPSILISVFLFMMAVGLLNIFLSVRMSLGAVNAQVIGIVMASYFGGMMAGSLYARTIVARVGHIRSFTAFAAVATISVILHGLFDSLATWSVLRALTGFSLAGMYLVIESWLQEIATQGDRGRLFSFYMISNYLGMAAGQLMLNVGDPVGIELVLVTALLFALCLIPIALTRATHPAQIEVHKIRFLDFMRRAPQGSLGSFSSGMIIGAYLTLAPAWGIQHGLSSAKISLFMALSIIGGLILQWPIGKLSDRYDRGLLMLVLGLAMVVMPLSFIFNLGGPGLTLLSALIFGGIAYSVYPLSVCHANDQTPHGQFVMTTTVMLLLYGIGAAIGPLLAALFMWLLGSSGLFVFIMITAALVAAFMWRWHDTAPDRHQTAFMAVPRTTPLAPELDPRSEEDHLYEADDTDEPDEQETETIQDLKI</sequence>
<dbReference type="PANTHER" id="PTHR23521">
    <property type="entry name" value="TRANSPORTER MFS SUPERFAMILY"/>
    <property type="match status" value="1"/>
</dbReference>
<feature type="transmembrane region" description="Helical" evidence="5">
    <location>
        <begin position="297"/>
        <end position="317"/>
    </location>
</feature>
<dbReference type="SUPFAM" id="SSF103473">
    <property type="entry name" value="MFS general substrate transporter"/>
    <property type="match status" value="1"/>
</dbReference>
<feature type="transmembrane region" description="Helical" evidence="5">
    <location>
        <begin position="82"/>
        <end position="100"/>
    </location>
</feature>
<dbReference type="GO" id="GO:0022857">
    <property type="term" value="F:transmembrane transporter activity"/>
    <property type="evidence" value="ECO:0007669"/>
    <property type="project" value="InterPro"/>
</dbReference>
<evidence type="ECO:0000313" key="8">
    <source>
        <dbReference type="Proteomes" id="UP001204445"/>
    </source>
</evidence>
<feature type="compositionally biased region" description="Basic and acidic residues" evidence="4">
    <location>
        <begin position="407"/>
        <end position="418"/>
    </location>
</feature>
<dbReference type="PANTHER" id="PTHR23521:SF3">
    <property type="entry name" value="MFS TRANSPORTER"/>
    <property type="match status" value="1"/>
</dbReference>
<protein>
    <submittedName>
        <fullName evidence="7">MFS family permease</fullName>
    </submittedName>
</protein>
<keyword evidence="8" id="KW-1185">Reference proteome</keyword>
<feature type="transmembrane region" description="Helical" evidence="5">
    <location>
        <begin position="241"/>
        <end position="260"/>
    </location>
</feature>
<dbReference type="Proteomes" id="UP001204445">
    <property type="component" value="Unassembled WGS sequence"/>
</dbReference>
<keyword evidence="1 5" id="KW-0812">Transmembrane</keyword>
<evidence type="ECO:0000256" key="2">
    <source>
        <dbReference type="ARBA" id="ARBA00022989"/>
    </source>
</evidence>
<dbReference type="Gene3D" id="1.20.1250.20">
    <property type="entry name" value="MFS general substrate transporter like domains"/>
    <property type="match status" value="2"/>
</dbReference>
<dbReference type="EMBL" id="JANUCT010000010">
    <property type="protein sequence ID" value="MCS3903616.1"/>
    <property type="molecule type" value="Genomic_DNA"/>
</dbReference>
<dbReference type="GO" id="GO:0005886">
    <property type="term" value="C:plasma membrane"/>
    <property type="evidence" value="ECO:0007669"/>
    <property type="project" value="TreeGrafter"/>
</dbReference>
<keyword evidence="2 5" id="KW-1133">Transmembrane helix</keyword>
<feature type="transmembrane region" description="Helical" evidence="5">
    <location>
        <begin position="165"/>
        <end position="186"/>
    </location>
</feature>
<dbReference type="PROSITE" id="PS50850">
    <property type="entry name" value="MFS"/>
    <property type="match status" value="1"/>
</dbReference>
<evidence type="ECO:0000256" key="4">
    <source>
        <dbReference type="SAM" id="MobiDB-lite"/>
    </source>
</evidence>
<organism evidence="7 8">
    <name type="scientific">Methylohalomonas lacus</name>
    <dbReference type="NCBI Taxonomy" id="398773"/>
    <lineage>
        <taxon>Bacteria</taxon>
        <taxon>Pseudomonadati</taxon>
        <taxon>Pseudomonadota</taxon>
        <taxon>Gammaproteobacteria</taxon>
        <taxon>Methylohalomonadales</taxon>
        <taxon>Methylohalomonadaceae</taxon>
        <taxon>Methylohalomonas</taxon>
    </lineage>
</organism>
<feature type="transmembrane region" description="Helical" evidence="5">
    <location>
        <begin position="106"/>
        <end position="128"/>
    </location>
</feature>
<keyword evidence="3 5" id="KW-0472">Membrane</keyword>
<dbReference type="InterPro" id="IPR036259">
    <property type="entry name" value="MFS_trans_sf"/>
</dbReference>
<reference evidence="7" key="1">
    <citation type="submission" date="2022-08" db="EMBL/GenBank/DDBJ databases">
        <title>Genomic Encyclopedia of Type Strains, Phase III (KMG-III): the genomes of soil and plant-associated and newly described type strains.</title>
        <authorList>
            <person name="Whitman W."/>
        </authorList>
    </citation>
    <scope>NUCLEOTIDE SEQUENCE</scope>
    <source>
        <strain evidence="7">HMT 1</strain>
    </source>
</reference>
<dbReference type="InterPro" id="IPR020846">
    <property type="entry name" value="MFS_dom"/>
</dbReference>
<feature type="transmembrane region" description="Helical" evidence="5">
    <location>
        <begin position="214"/>
        <end position="235"/>
    </location>
</feature>
<dbReference type="InterPro" id="IPR011701">
    <property type="entry name" value="MFS"/>
</dbReference>
<feature type="transmembrane region" description="Helical" evidence="5">
    <location>
        <begin position="338"/>
        <end position="358"/>
    </location>
</feature>
<feature type="transmembrane region" description="Helical" evidence="5">
    <location>
        <begin position="364"/>
        <end position="382"/>
    </location>
</feature>
<evidence type="ECO:0000256" key="1">
    <source>
        <dbReference type="ARBA" id="ARBA00022692"/>
    </source>
</evidence>
<evidence type="ECO:0000256" key="5">
    <source>
        <dbReference type="SAM" id="Phobius"/>
    </source>
</evidence>
<feature type="transmembrane region" description="Helical" evidence="5">
    <location>
        <begin position="50"/>
        <end position="70"/>
    </location>
</feature>
<comment type="caution">
    <text evidence="7">The sequence shown here is derived from an EMBL/GenBank/DDBJ whole genome shotgun (WGS) entry which is preliminary data.</text>
</comment>
<dbReference type="InterPro" id="IPR047200">
    <property type="entry name" value="MFS_YcaD-like"/>
</dbReference>
<gene>
    <name evidence="7" type="ORF">J2T55_001645</name>
</gene>
<accession>A0AAE3HM24</accession>
<evidence type="ECO:0000313" key="7">
    <source>
        <dbReference type="EMBL" id="MCS3903616.1"/>
    </source>
</evidence>
<feature type="transmembrane region" description="Helical" evidence="5">
    <location>
        <begin position="272"/>
        <end position="291"/>
    </location>
</feature>
<dbReference type="AlphaFoldDB" id="A0AAE3HM24"/>
<proteinExistence type="predicted"/>
<feature type="region of interest" description="Disordered" evidence="4">
    <location>
        <begin position="401"/>
        <end position="438"/>
    </location>
</feature>
<feature type="domain" description="Major facilitator superfamily (MFS) profile" evidence="6">
    <location>
        <begin position="16"/>
        <end position="389"/>
    </location>
</feature>
<dbReference type="CDD" id="cd17477">
    <property type="entry name" value="MFS_YcaD_like"/>
    <property type="match status" value="1"/>
</dbReference>
<dbReference type="RefSeq" id="WP_259055516.1">
    <property type="nucleotide sequence ID" value="NZ_JANUCT010000010.1"/>
</dbReference>
<name>A0AAE3HM24_9GAMM</name>
<feature type="transmembrane region" description="Helical" evidence="5">
    <location>
        <begin position="140"/>
        <end position="159"/>
    </location>
</feature>
<dbReference type="Pfam" id="PF07690">
    <property type="entry name" value="MFS_1"/>
    <property type="match status" value="1"/>
</dbReference>
<evidence type="ECO:0000259" key="6">
    <source>
        <dbReference type="PROSITE" id="PS50850"/>
    </source>
</evidence>
<feature type="transmembrane region" description="Helical" evidence="5">
    <location>
        <begin position="20"/>
        <end position="38"/>
    </location>
</feature>
<evidence type="ECO:0000256" key="3">
    <source>
        <dbReference type="ARBA" id="ARBA00023136"/>
    </source>
</evidence>